<proteinExistence type="predicted"/>
<keyword evidence="2" id="KW-1185">Reference proteome</keyword>
<accession>A0A8J7WRA7</accession>
<dbReference type="Gene3D" id="3.30.70.1280">
    <property type="entry name" value="SP0830-like domains"/>
    <property type="match status" value="1"/>
</dbReference>
<comment type="caution">
    <text evidence="1">The sequence shown here is derived from an EMBL/GenBank/DDBJ whole genome shotgun (WGS) entry which is preliminary data.</text>
</comment>
<dbReference type="Pfam" id="PF08002">
    <property type="entry name" value="DUF1697"/>
    <property type="match status" value="1"/>
</dbReference>
<dbReference type="RefSeq" id="WP_211469101.1">
    <property type="nucleotide sequence ID" value="NZ_JAGSXH010000059.1"/>
</dbReference>
<dbReference type="AlphaFoldDB" id="A0A8J7WRA7"/>
<sequence length="188" mass="19938">MVNTYAALLAAVNVGKRKVPMADLRDLLTGLGYGDVRTYLASGNAVFTAHDSGGGAAQDAIAAKISTSLAQRFGFEVPCIVRTGSYLRAVIEACPFPADEVAGKHLHAVFYSAPVTAERYADIDQAAFLPEEFRLGDQVMYLYLPDGMGRSQLAAALSKPAGRLRGVQATGRNWNTVKALAQLTGADD</sequence>
<evidence type="ECO:0000313" key="2">
    <source>
        <dbReference type="Proteomes" id="UP000677913"/>
    </source>
</evidence>
<dbReference type="PANTHER" id="PTHR36439">
    <property type="entry name" value="BLL4334 PROTEIN"/>
    <property type="match status" value="1"/>
</dbReference>
<dbReference type="PIRSF" id="PIRSF008502">
    <property type="entry name" value="UCP008502"/>
    <property type="match status" value="1"/>
</dbReference>
<reference evidence="1" key="1">
    <citation type="submission" date="2021-04" db="EMBL/GenBank/DDBJ databases">
        <title>Genome based classification of Actinospica acidithermotolerans sp. nov., an actinobacterium isolated from an Indonesian hot spring.</title>
        <authorList>
            <person name="Kusuma A.B."/>
            <person name="Putra K.E."/>
            <person name="Nafisah S."/>
            <person name="Loh J."/>
            <person name="Nouioui I."/>
            <person name="Goodfellow M."/>
        </authorList>
    </citation>
    <scope>NUCLEOTIDE SEQUENCE</scope>
    <source>
        <strain evidence="1">DSM 45618</strain>
    </source>
</reference>
<organism evidence="1 2">
    <name type="scientific">Actinocrinis puniceicyclus</name>
    <dbReference type="NCBI Taxonomy" id="977794"/>
    <lineage>
        <taxon>Bacteria</taxon>
        <taxon>Bacillati</taxon>
        <taxon>Actinomycetota</taxon>
        <taxon>Actinomycetes</taxon>
        <taxon>Catenulisporales</taxon>
        <taxon>Actinospicaceae</taxon>
        <taxon>Actinocrinis</taxon>
    </lineage>
</organism>
<protein>
    <submittedName>
        <fullName evidence="1">DUF1697 domain-containing protein</fullName>
    </submittedName>
</protein>
<dbReference type="SUPFAM" id="SSF160379">
    <property type="entry name" value="SP0830-like"/>
    <property type="match status" value="1"/>
</dbReference>
<evidence type="ECO:0000313" key="1">
    <source>
        <dbReference type="EMBL" id="MBS2964739.1"/>
    </source>
</evidence>
<dbReference type="PANTHER" id="PTHR36439:SF1">
    <property type="entry name" value="DUF1697 DOMAIN-CONTAINING PROTEIN"/>
    <property type="match status" value="1"/>
</dbReference>
<dbReference type="Proteomes" id="UP000677913">
    <property type="component" value="Unassembled WGS sequence"/>
</dbReference>
<name>A0A8J7WRA7_9ACTN</name>
<dbReference type="InterPro" id="IPR012545">
    <property type="entry name" value="DUF1697"/>
</dbReference>
<dbReference type="EMBL" id="JAGSXH010000059">
    <property type="protein sequence ID" value="MBS2964739.1"/>
    <property type="molecule type" value="Genomic_DNA"/>
</dbReference>
<gene>
    <name evidence="1" type="ORF">KGA66_16900</name>
</gene>